<sequence>KRIPLASEYKDLAFMYIPSRDGHDQNLLIALHGLGDTPRNFGRAFKTYQLPQTAVLAVKGPSPIPYFPEGTGWYPSFDLSGNLIPSSSPDYKRGLLDTRQRLVRLICYLIYDKGWSPREIFLFGFAQGGTVALDLVLFGT</sequence>
<dbReference type="InterPro" id="IPR029058">
    <property type="entry name" value="AB_hydrolase_fold"/>
</dbReference>
<name>A0A4P9ZWR2_9FUNG</name>
<dbReference type="Pfam" id="PF02230">
    <property type="entry name" value="Abhydrolase_2"/>
    <property type="match status" value="1"/>
</dbReference>
<dbReference type="Gene3D" id="3.40.50.1820">
    <property type="entry name" value="alpha/beta hydrolase"/>
    <property type="match status" value="1"/>
</dbReference>
<organism evidence="2 3">
    <name type="scientific">Dimargaris cristalligena</name>
    <dbReference type="NCBI Taxonomy" id="215637"/>
    <lineage>
        <taxon>Eukaryota</taxon>
        <taxon>Fungi</taxon>
        <taxon>Fungi incertae sedis</taxon>
        <taxon>Zoopagomycota</taxon>
        <taxon>Kickxellomycotina</taxon>
        <taxon>Dimargaritomycetes</taxon>
        <taxon>Dimargaritales</taxon>
        <taxon>Dimargaritaceae</taxon>
        <taxon>Dimargaris</taxon>
    </lineage>
</organism>
<gene>
    <name evidence="2" type="ORF">BJ085DRAFT_6979</name>
</gene>
<dbReference type="EMBL" id="ML002448">
    <property type="protein sequence ID" value="RKP37778.1"/>
    <property type="molecule type" value="Genomic_DNA"/>
</dbReference>
<evidence type="ECO:0000259" key="1">
    <source>
        <dbReference type="Pfam" id="PF02230"/>
    </source>
</evidence>
<protein>
    <recommendedName>
        <fullName evidence="1">Phospholipase/carboxylesterase/thioesterase domain-containing protein</fullName>
    </recommendedName>
</protein>
<dbReference type="GO" id="GO:0016787">
    <property type="term" value="F:hydrolase activity"/>
    <property type="evidence" value="ECO:0007669"/>
    <property type="project" value="InterPro"/>
</dbReference>
<dbReference type="AlphaFoldDB" id="A0A4P9ZWR2"/>
<dbReference type="SUPFAM" id="SSF53474">
    <property type="entry name" value="alpha/beta-Hydrolases"/>
    <property type="match status" value="1"/>
</dbReference>
<feature type="domain" description="Phospholipase/carboxylesterase/thioesterase" evidence="1">
    <location>
        <begin position="17"/>
        <end position="137"/>
    </location>
</feature>
<dbReference type="Proteomes" id="UP000268162">
    <property type="component" value="Unassembled WGS sequence"/>
</dbReference>
<evidence type="ECO:0000313" key="2">
    <source>
        <dbReference type="EMBL" id="RKP37778.1"/>
    </source>
</evidence>
<dbReference type="STRING" id="215637.A0A4P9ZWR2"/>
<feature type="non-terminal residue" evidence="2">
    <location>
        <position position="140"/>
    </location>
</feature>
<reference evidence="3" key="1">
    <citation type="journal article" date="2018" name="Nat. Microbiol.">
        <title>Leveraging single-cell genomics to expand the fungal tree of life.</title>
        <authorList>
            <person name="Ahrendt S.R."/>
            <person name="Quandt C.A."/>
            <person name="Ciobanu D."/>
            <person name="Clum A."/>
            <person name="Salamov A."/>
            <person name="Andreopoulos B."/>
            <person name="Cheng J.F."/>
            <person name="Woyke T."/>
            <person name="Pelin A."/>
            <person name="Henrissat B."/>
            <person name="Reynolds N.K."/>
            <person name="Benny G.L."/>
            <person name="Smith M.E."/>
            <person name="James T.Y."/>
            <person name="Grigoriev I.V."/>
        </authorList>
    </citation>
    <scope>NUCLEOTIDE SEQUENCE [LARGE SCALE GENOMIC DNA]</scope>
    <source>
        <strain evidence="3">RSA 468</strain>
    </source>
</reference>
<evidence type="ECO:0000313" key="3">
    <source>
        <dbReference type="Proteomes" id="UP000268162"/>
    </source>
</evidence>
<proteinExistence type="predicted"/>
<feature type="non-terminal residue" evidence="2">
    <location>
        <position position="1"/>
    </location>
</feature>
<accession>A0A4P9ZWR2</accession>
<dbReference type="InterPro" id="IPR003140">
    <property type="entry name" value="PLipase/COase/thioEstase"/>
</dbReference>
<keyword evidence="3" id="KW-1185">Reference proteome</keyword>